<keyword evidence="7" id="KW-1185">Reference proteome</keyword>
<dbReference type="GO" id="GO:0006284">
    <property type="term" value="P:base-excision repair"/>
    <property type="evidence" value="ECO:0007669"/>
    <property type="project" value="InterPro"/>
</dbReference>
<keyword evidence="3 5" id="KW-0378">Hydrolase</keyword>
<dbReference type="InterPro" id="IPR036995">
    <property type="entry name" value="MPG_sf"/>
</dbReference>
<dbReference type="PANTHER" id="PTHR10429:SF0">
    <property type="entry name" value="DNA-3-METHYLADENINE GLYCOSYLASE"/>
    <property type="match status" value="1"/>
</dbReference>
<dbReference type="GO" id="GO:0003677">
    <property type="term" value="F:DNA binding"/>
    <property type="evidence" value="ECO:0007669"/>
    <property type="project" value="InterPro"/>
</dbReference>
<dbReference type="AlphaFoldDB" id="A0A2M9B9M0"/>
<evidence type="ECO:0000256" key="5">
    <source>
        <dbReference type="HAMAP-Rule" id="MF_00527"/>
    </source>
</evidence>
<dbReference type="Gene3D" id="3.10.300.10">
    <property type="entry name" value="Methylpurine-DNA glycosylase (MPG)"/>
    <property type="match status" value="1"/>
</dbReference>
<evidence type="ECO:0000256" key="2">
    <source>
        <dbReference type="ARBA" id="ARBA00022763"/>
    </source>
</evidence>
<dbReference type="Proteomes" id="UP000228535">
    <property type="component" value="Unassembled WGS sequence"/>
</dbReference>
<dbReference type="CDD" id="cd00540">
    <property type="entry name" value="AAG"/>
    <property type="match status" value="1"/>
</dbReference>
<comment type="caution">
    <text evidence="6">The sequence shown here is derived from an EMBL/GenBank/DDBJ whole genome shotgun (WGS) entry which is preliminary data.</text>
</comment>
<dbReference type="EMBL" id="PGFA01000002">
    <property type="protein sequence ID" value="PJJ54626.1"/>
    <property type="molecule type" value="Genomic_DNA"/>
</dbReference>
<protein>
    <recommendedName>
        <fullName evidence="5">Putative 3-methyladenine DNA glycosylase</fullName>
        <ecNumber evidence="5">3.2.2.-</ecNumber>
    </recommendedName>
</protein>
<dbReference type="Pfam" id="PF02245">
    <property type="entry name" value="Pur_DNA_glyco"/>
    <property type="match status" value="1"/>
</dbReference>
<accession>A0A2M9B9M0</accession>
<evidence type="ECO:0000313" key="6">
    <source>
        <dbReference type="EMBL" id="PJJ54626.1"/>
    </source>
</evidence>
<sequence>MPRANVPLRQPFVWQTLLLPLLMSKLPLPFYQRPDVVQIARDLIGKYLFSTVDGILTGGRIVETEAYAHINDQACHSHLGRYTARTKVMYEAGGVAYTYLIYGRYVLFNIITNEAGKADAVLIRGLEPTEGLPEMLLRRGLTKSARNLTGGPGLLTQALGITTKHYGTDLTGNLIWMEDRQEPVPADQILASPRVGIDYAGLDAALPWRFRLQGSPWTSPAR</sequence>
<dbReference type="SUPFAM" id="SSF50486">
    <property type="entry name" value="FMT C-terminal domain-like"/>
    <property type="match status" value="1"/>
</dbReference>
<gene>
    <name evidence="6" type="ORF">CLV45_2968</name>
</gene>
<evidence type="ECO:0000256" key="3">
    <source>
        <dbReference type="ARBA" id="ARBA00022801"/>
    </source>
</evidence>
<comment type="similarity">
    <text evidence="1 5">Belongs to the DNA glycosylase MPG family.</text>
</comment>
<dbReference type="EC" id="3.2.2.-" evidence="5"/>
<organism evidence="6 7">
    <name type="scientific">Hymenobacter chitinivorans DSM 11115</name>
    <dbReference type="NCBI Taxonomy" id="1121954"/>
    <lineage>
        <taxon>Bacteria</taxon>
        <taxon>Pseudomonadati</taxon>
        <taxon>Bacteroidota</taxon>
        <taxon>Cytophagia</taxon>
        <taxon>Cytophagales</taxon>
        <taxon>Hymenobacteraceae</taxon>
        <taxon>Hymenobacter</taxon>
    </lineage>
</organism>
<dbReference type="HAMAP" id="MF_00527">
    <property type="entry name" value="3MGH"/>
    <property type="match status" value="1"/>
</dbReference>
<evidence type="ECO:0000313" key="7">
    <source>
        <dbReference type="Proteomes" id="UP000228535"/>
    </source>
</evidence>
<dbReference type="NCBIfam" id="TIGR00567">
    <property type="entry name" value="3mg"/>
    <property type="match status" value="1"/>
</dbReference>
<proteinExistence type="inferred from homology"/>
<name>A0A2M9B9M0_9BACT</name>
<reference evidence="6 7" key="1">
    <citation type="submission" date="2017-11" db="EMBL/GenBank/DDBJ databases">
        <title>Genomic Encyclopedia of Archaeal and Bacterial Type Strains, Phase II (KMG-II): From Individual Species to Whole Genera.</title>
        <authorList>
            <person name="Goeker M."/>
        </authorList>
    </citation>
    <scope>NUCLEOTIDE SEQUENCE [LARGE SCALE GENOMIC DNA]</scope>
    <source>
        <strain evidence="6 7">DSM 11115</strain>
    </source>
</reference>
<keyword evidence="2 5" id="KW-0227">DNA damage</keyword>
<dbReference type="InterPro" id="IPR011034">
    <property type="entry name" value="Formyl_transferase-like_C_sf"/>
</dbReference>
<evidence type="ECO:0000256" key="4">
    <source>
        <dbReference type="ARBA" id="ARBA00023204"/>
    </source>
</evidence>
<dbReference type="InterPro" id="IPR003180">
    <property type="entry name" value="MPG"/>
</dbReference>
<keyword evidence="4 5" id="KW-0234">DNA repair</keyword>
<dbReference type="PANTHER" id="PTHR10429">
    <property type="entry name" value="DNA-3-METHYLADENINE GLYCOSYLASE"/>
    <property type="match status" value="1"/>
</dbReference>
<evidence type="ECO:0000256" key="1">
    <source>
        <dbReference type="ARBA" id="ARBA00009232"/>
    </source>
</evidence>
<dbReference type="FunFam" id="3.10.300.10:FF:000001">
    <property type="entry name" value="Putative 3-methyladenine DNA glycosylase"/>
    <property type="match status" value="1"/>
</dbReference>
<dbReference type="GO" id="GO:0003905">
    <property type="term" value="F:alkylbase DNA N-glycosylase activity"/>
    <property type="evidence" value="ECO:0007669"/>
    <property type="project" value="InterPro"/>
</dbReference>